<evidence type="ECO:0000313" key="1">
    <source>
        <dbReference type="EMBL" id="SVC94479.1"/>
    </source>
</evidence>
<name>A0A382R9W4_9ZZZZ</name>
<dbReference type="PANTHER" id="PTHR45588">
    <property type="entry name" value="TPR DOMAIN-CONTAINING PROTEIN"/>
    <property type="match status" value="1"/>
</dbReference>
<gene>
    <name evidence="1" type="ORF">METZ01_LOCUS347333</name>
</gene>
<dbReference type="EMBL" id="UINC01120164">
    <property type="protein sequence ID" value="SVC94479.1"/>
    <property type="molecule type" value="Genomic_DNA"/>
</dbReference>
<feature type="non-terminal residue" evidence="1">
    <location>
        <position position="132"/>
    </location>
</feature>
<organism evidence="1">
    <name type="scientific">marine metagenome</name>
    <dbReference type="NCBI Taxonomy" id="408172"/>
    <lineage>
        <taxon>unclassified sequences</taxon>
        <taxon>metagenomes</taxon>
        <taxon>ecological metagenomes</taxon>
    </lineage>
</organism>
<evidence type="ECO:0008006" key="2">
    <source>
        <dbReference type="Google" id="ProtNLM"/>
    </source>
</evidence>
<feature type="non-terminal residue" evidence="1">
    <location>
        <position position="1"/>
    </location>
</feature>
<accession>A0A382R9W4</accession>
<proteinExistence type="predicted"/>
<protein>
    <recommendedName>
        <fullName evidence="2">Tetratricopeptide repeat protein</fullName>
    </recommendedName>
</protein>
<reference evidence="1" key="1">
    <citation type="submission" date="2018-05" db="EMBL/GenBank/DDBJ databases">
        <authorList>
            <person name="Lanie J.A."/>
            <person name="Ng W.-L."/>
            <person name="Kazmierczak K.M."/>
            <person name="Andrzejewski T.M."/>
            <person name="Davidsen T.M."/>
            <person name="Wayne K.J."/>
            <person name="Tettelin H."/>
            <person name="Glass J.I."/>
            <person name="Rusch D."/>
            <person name="Podicherti R."/>
            <person name="Tsui H.-C.T."/>
            <person name="Winkler M.E."/>
        </authorList>
    </citation>
    <scope>NUCLEOTIDE SEQUENCE</scope>
</reference>
<dbReference type="PANTHER" id="PTHR45588:SF1">
    <property type="entry name" value="WW DOMAIN-CONTAINING PROTEIN"/>
    <property type="match status" value="1"/>
</dbReference>
<dbReference type="AlphaFoldDB" id="A0A382R9W4"/>
<sequence length="132" mass="15064">MTYLFDLGKYSRPITTSRPEAQLWFDRGLAWIYGFNHEEAANCFQEVARIDSSCGMAYWGIALANGPFYNLPWEWLSDDEAEKAVLTCYGAAQQALGRSGSATPVERALIQALSRRYPSEKVESIEEFHRWD</sequence>